<protein>
    <submittedName>
        <fullName evidence="1">Uncharacterized protein</fullName>
    </submittedName>
</protein>
<dbReference type="Pfam" id="PF19698">
    <property type="entry name" value="DUF6197"/>
    <property type="match status" value="1"/>
</dbReference>
<evidence type="ECO:0000313" key="1">
    <source>
        <dbReference type="EMBL" id="GIJ52472.1"/>
    </source>
</evidence>
<reference evidence="1" key="1">
    <citation type="submission" date="2021-01" db="EMBL/GenBank/DDBJ databases">
        <title>Whole genome shotgun sequence of Virgisporangium aliadipatigenens NBRC 105644.</title>
        <authorList>
            <person name="Komaki H."/>
            <person name="Tamura T."/>
        </authorList>
    </citation>
    <scope>NUCLEOTIDE SEQUENCE</scope>
    <source>
        <strain evidence="1">NBRC 105644</strain>
    </source>
</reference>
<comment type="caution">
    <text evidence="1">The sequence shown here is derived from an EMBL/GenBank/DDBJ whole genome shotgun (WGS) entry which is preliminary data.</text>
</comment>
<dbReference type="EMBL" id="BOPF01000091">
    <property type="protein sequence ID" value="GIJ52472.1"/>
    <property type="molecule type" value="Genomic_DNA"/>
</dbReference>
<gene>
    <name evidence="1" type="ORF">Val02_93580</name>
</gene>
<dbReference type="InterPro" id="IPR045677">
    <property type="entry name" value="DUF6197"/>
</dbReference>
<dbReference type="RefSeq" id="WP_203905873.1">
    <property type="nucleotide sequence ID" value="NZ_BOPF01000091.1"/>
</dbReference>
<proteinExistence type="predicted"/>
<organism evidence="1 2">
    <name type="scientific">Virgisporangium aliadipatigenens</name>
    <dbReference type="NCBI Taxonomy" id="741659"/>
    <lineage>
        <taxon>Bacteria</taxon>
        <taxon>Bacillati</taxon>
        <taxon>Actinomycetota</taxon>
        <taxon>Actinomycetes</taxon>
        <taxon>Micromonosporales</taxon>
        <taxon>Micromonosporaceae</taxon>
        <taxon>Virgisporangium</taxon>
    </lineage>
</organism>
<sequence>MANRARNARVARLLLDAAEELGRHDWCPTREDLDYPFTGRVSVFGALEMAAFGEVAVRFDRQTPSAEWDLLVLALAALADVVEPTLPYDPAISIRDNLIYWNDWIATDVGQVQAALRMAAYNCDPQAISSLDLLMREVDIFSDPHLNGLNDWAASDSEGSWDV</sequence>
<evidence type="ECO:0000313" key="2">
    <source>
        <dbReference type="Proteomes" id="UP000619260"/>
    </source>
</evidence>
<accession>A0A8J3YXG3</accession>
<name>A0A8J3YXG3_9ACTN</name>
<keyword evidence="2" id="KW-1185">Reference proteome</keyword>
<dbReference type="Proteomes" id="UP000619260">
    <property type="component" value="Unassembled WGS sequence"/>
</dbReference>
<dbReference type="AlphaFoldDB" id="A0A8J3YXG3"/>